<dbReference type="SUPFAM" id="SSF52540">
    <property type="entry name" value="P-loop containing nucleoside triphosphate hydrolases"/>
    <property type="match status" value="1"/>
</dbReference>
<gene>
    <name evidence="1" type="ORF">K8U91_07740</name>
</gene>
<reference evidence="1" key="1">
    <citation type="journal article" date="2021" name="PeerJ">
        <title>Extensive microbial diversity within the chicken gut microbiome revealed by metagenomics and culture.</title>
        <authorList>
            <person name="Gilroy R."/>
            <person name="Ravi A."/>
            <person name="Getino M."/>
            <person name="Pursley I."/>
            <person name="Horton D.L."/>
            <person name="Alikhan N.F."/>
            <person name="Baker D."/>
            <person name="Gharbi K."/>
            <person name="Hall N."/>
            <person name="Watson M."/>
            <person name="Adriaenssens E.M."/>
            <person name="Foster-Nyarko E."/>
            <person name="Jarju S."/>
            <person name="Secka A."/>
            <person name="Antonio M."/>
            <person name="Oren A."/>
            <person name="Chaudhuri R.R."/>
            <person name="La Ragione R."/>
            <person name="Hildebrand F."/>
            <person name="Pallen M.J."/>
        </authorList>
    </citation>
    <scope>NUCLEOTIDE SEQUENCE</scope>
    <source>
        <strain evidence="1">CHK121-7720</strain>
    </source>
</reference>
<dbReference type="InterPro" id="IPR015223">
    <property type="entry name" value="MipZ"/>
</dbReference>
<dbReference type="InterPro" id="IPR050678">
    <property type="entry name" value="DNA_Partitioning_ATPase"/>
</dbReference>
<dbReference type="Pfam" id="PF09140">
    <property type="entry name" value="MipZ"/>
    <property type="match status" value="1"/>
</dbReference>
<dbReference type="Gene3D" id="3.40.50.300">
    <property type="entry name" value="P-loop containing nucleotide triphosphate hydrolases"/>
    <property type="match status" value="1"/>
</dbReference>
<dbReference type="AlphaFoldDB" id="A0A921MSP3"/>
<reference evidence="1" key="2">
    <citation type="submission" date="2021-09" db="EMBL/GenBank/DDBJ databases">
        <authorList>
            <person name="Gilroy R."/>
        </authorList>
    </citation>
    <scope>NUCLEOTIDE SEQUENCE</scope>
    <source>
        <strain evidence="1">CHK121-7720</strain>
    </source>
</reference>
<dbReference type="CDD" id="cd02042">
    <property type="entry name" value="ParAB_family"/>
    <property type="match status" value="1"/>
</dbReference>
<organism evidence="1 2">
    <name type="scientific">Barnesiella viscericola</name>
    <dbReference type="NCBI Taxonomy" id="397865"/>
    <lineage>
        <taxon>Bacteria</taxon>
        <taxon>Pseudomonadati</taxon>
        <taxon>Bacteroidota</taxon>
        <taxon>Bacteroidia</taxon>
        <taxon>Bacteroidales</taxon>
        <taxon>Barnesiellaceae</taxon>
        <taxon>Barnesiella</taxon>
    </lineage>
</organism>
<dbReference type="InterPro" id="IPR027417">
    <property type="entry name" value="P-loop_NTPase"/>
</dbReference>
<protein>
    <submittedName>
        <fullName evidence="1">ParA family protein</fullName>
    </submittedName>
</protein>
<dbReference type="EMBL" id="DYUD01000023">
    <property type="protein sequence ID" value="HJG89344.1"/>
    <property type="molecule type" value="Genomic_DNA"/>
</dbReference>
<evidence type="ECO:0000313" key="1">
    <source>
        <dbReference type="EMBL" id="HJG89344.1"/>
    </source>
</evidence>
<dbReference type="RefSeq" id="WP_273306405.1">
    <property type="nucleotide sequence ID" value="NZ_DYUD01000023.1"/>
</dbReference>
<proteinExistence type="predicted"/>
<dbReference type="Proteomes" id="UP000757103">
    <property type="component" value="Unassembled WGS sequence"/>
</dbReference>
<name>A0A921MSP3_9BACT</name>
<accession>A0A921MSP3</accession>
<dbReference type="PANTHER" id="PTHR13696">
    <property type="entry name" value="P-LOOP CONTAINING NUCLEOSIDE TRIPHOSPHATE HYDROLASE"/>
    <property type="match status" value="1"/>
</dbReference>
<evidence type="ECO:0000313" key="2">
    <source>
        <dbReference type="Proteomes" id="UP000757103"/>
    </source>
</evidence>
<dbReference type="PANTHER" id="PTHR13696:SF52">
    <property type="entry name" value="PARA FAMILY PROTEIN CT_582"/>
    <property type="match status" value="1"/>
</dbReference>
<sequence>MNKEIFAAFYTQKGGAGKSSMTILVASYLHYVKNYNVAVIDCDTPQASICDLREHEIKVVSENDYFKALACAHFRNLGKKSYPVIRSDAANALDEADRLLNEEAVKPDIIFFDLPGTLKSNDVIKTLSQMDYIFTPISADRLDMESSLQFVTLFNENLITTGIAKTKGLHLFWTKVDGREKNGLYAMYESIMDEMSISVMKTRLPDSKRFRKEMLGDRKNIFRSTLFPAEKSQIKGSNIDLFSEEVVSLIKWQ</sequence>
<comment type="caution">
    <text evidence="1">The sequence shown here is derived from an EMBL/GenBank/DDBJ whole genome shotgun (WGS) entry which is preliminary data.</text>
</comment>